<feature type="transmembrane region" description="Helical" evidence="2">
    <location>
        <begin position="26"/>
        <end position="55"/>
    </location>
</feature>
<sequence length="256" mass="27410">MSMPTDNPNAYDSPETQPEKKPKGCLFYGCLIAGIGFVLMLLLLVGGGVGGYFFLKGQVDKYTSTEPVDIPVSEASEEEIAEIQARVDSLQQAVENDAPAAENELVLTSDDINALIAGNEDLKGRVYVTIENGEITGDVSIPLDEVPMGAGRFLNAKVTLDASYEGGIPIVTLKAGEVNGQPLPQQFIDALAKENLAKDLLDEPEVAEKIRKFESIRVEGDKLILRLKESEDQEAPGAEAEVEDESAMEPVAAGAE</sequence>
<organism evidence="3 4">
    <name type="scientific">Posidoniimonas corsicana</name>
    <dbReference type="NCBI Taxonomy" id="1938618"/>
    <lineage>
        <taxon>Bacteria</taxon>
        <taxon>Pseudomonadati</taxon>
        <taxon>Planctomycetota</taxon>
        <taxon>Planctomycetia</taxon>
        <taxon>Pirellulales</taxon>
        <taxon>Lacipirellulaceae</taxon>
        <taxon>Posidoniimonas</taxon>
    </lineage>
</organism>
<dbReference type="AlphaFoldDB" id="A0A5C5UXF6"/>
<comment type="caution">
    <text evidence="3">The sequence shown here is derived from an EMBL/GenBank/DDBJ whole genome shotgun (WGS) entry which is preliminary data.</text>
</comment>
<proteinExistence type="predicted"/>
<keyword evidence="4" id="KW-1185">Reference proteome</keyword>
<evidence type="ECO:0000313" key="3">
    <source>
        <dbReference type="EMBL" id="TWT30197.1"/>
    </source>
</evidence>
<dbReference type="OrthoDB" id="258272at2"/>
<keyword evidence="2" id="KW-1133">Transmembrane helix</keyword>
<accession>A0A5C5UXF6</accession>
<evidence type="ECO:0000313" key="4">
    <source>
        <dbReference type="Proteomes" id="UP000316714"/>
    </source>
</evidence>
<keyword evidence="2" id="KW-0472">Membrane</keyword>
<gene>
    <name evidence="3" type="ORF">KOR34_47550</name>
</gene>
<dbReference type="Proteomes" id="UP000316714">
    <property type="component" value="Unassembled WGS sequence"/>
</dbReference>
<evidence type="ECO:0000256" key="1">
    <source>
        <dbReference type="SAM" id="MobiDB-lite"/>
    </source>
</evidence>
<name>A0A5C5UXF6_9BACT</name>
<dbReference type="RefSeq" id="WP_146568568.1">
    <property type="nucleotide sequence ID" value="NZ_SIHJ01000005.1"/>
</dbReference>
<keyword evidence="2" id="KW-0812">Transmembrane</keyword>
<protein>
    <submittedName>
        <fullName evidence="3">Uncharacterized protein</fullName>
    </submittedName>
</protein>
<dbReference type="EMBL" id="SIHJ01000005">
    <property type="protein sequence ID" value="TWT30197.1"/>
    <property type="molecule type" value="Genomic_DNA"/>
</dbReference>
<feature type="region of interest" description="Disordered" evidence="1">
    <location>
        <begin position="228"/>
        <end position="256"/>
    </location>
</feature>
<evidence type="ECO:0000256" key="2">
    <source>
        <dbReference type="SAM" id="Phobius"/>
    </source>
</evidence>
<reference evidence="3 4" key="1">
    <citation type="submission" date="2019-02" db="EMBL/GenBank/DDBJ databases">
        <title>Deep-cultivation of Planctomycetes and their phenomic and genomic characterization uncovers novel biology.</title>
        <authorList>
            <person name="Wiegand S."/>
            <person name="Jogler M."/>
            <person name="Boedeker C."/>
            <person name="Pinto D."/>
            <person name="Vollmers J."/>
            <person name="Rivas-Marin E."/>
            <person name="Kohn T."/>
            <person name="Peeters S.H."/>
            <person name="Heuer A."/>
            <person name="Rast P."/>
            <person name="Oberbeckmann S."/>
            <person name="Bunk B."/>
            <person name="Jeske O."/>
            <person name="Meyerdierks A."/>
            <person name="Storesund J.E."/>
            <person name="Kallscheuer N."/>
            <person name="Luecker S."/>
            <person name="Lage O.M."/>
            <person name="Pohl T."/>
            <person name="Merkel B.J."/>
            <person name="Hornburger P."/>
            <person name="Mueller R.-W."/>
            <person name="Bruemmer F."/>
            <person name="Labrenz M."/>
            <person name="Spormann A.M."/>
            <person name="Op Den Camp H."/>
            <person name="Overmann J."/>
            <person name="Amann R."/>
            <person name="Jetten M.S.M."/>
            <person name="Mascher T."/>
            <person name="Medema M.H."/>
            <person name="Devos D.P."/>
            <person name="Kaster A.-K."/>
            <person name="Ovreas L."/>
            <person name="Rohde M."/>
            <person name="Galperin M.Y."/>
            <person name="Jogler C."/>
        </authorList>
    </citation>
    <scope>NUCLEOTIDE SEQUENCE [LARGE SCALE GENOMIC DNA]</scope>
    <source>
        <strain evidence="3 4">KOR34</strain>
    </source>
</reference>